<dbReference type="GO" id="GO:0051920">
    <property type="term" value="F:peroxiredoxin activity"/>
    <property type="evidence" value="ECO:0007669"/>
    <property type="project" value="InterPro"/>
</dbReference>
<accession>A0A1S1PYT6</accession>
<protein>
    <submittedName>
        <fullName evidence="2">Carboxymuconolactone decarboxylase</fullName>
    </submittedName>
</protein>
<feature type="domain" description="Carboxymuconolactone decarboxylase-like" evidence="1">
    <location>
        <begin position="206"/>
        <end position="288"/>
    </location>
</feature>
<organism evidence="2 3">
    <name type="scientific">Parafrankia soli</name>
    <dbReference type="NCBI Taxonomy" id="2599596"/>
    <lineage>
        <taxon>Bacteria</taxon>
        <taxon>Bacillati</taxon>
        <taxon>Actinomycetota</taxon>
        <taxon>Actinomycetes</taxon>
        <taxon>Frankiales</taxon>
        <taxon>Frankiaceae</taxon>
        <taxon>Parafrankia</taxon>
    </lineage>
</organism>
<keyword evidence="3" id="KW-1185">Reference proteome</keyword>
<comment type="caution">
    <text evidence="2">The sequence shown here is derived from an EMBL/GenBank/DDBJ whole genome shotgun (WGS) entry which is preliminary data.</text>
</comment>
<dbReference type="PANTHER" id="PTHR33570:SF2">
    <property type="entry name" value="CARBOXYMUCONOLACTONE DECARBOXYLASE-LIKE DOMAIN-CONTAINING PROTEIN"/>
    <property type="match status" value="1"/>
</dbReference>
<dbReference type="Proteomes" id="UP000179769">
    <property type="component" value="Unassembled WGS sequence"/>
</dbReference>
<dbReference type="PANTHER" id="PTHR33570">
    <property type="entry name" value="4-CARBOXYMUCONOLACTONE DECARBOXYLASE FAMILY PROTEIN"/>
    <property type="match status" value="1"/>
</dbReference>
<dbReference type="InterPro" id="IPR052512">
    <property type="entry name" value="4CMD/NDH-1_regulator"/>
</dbReference>
<dbReference type="Pfam" id="PF02627">
    <property type="entry name" value="CMD"/>
    <property type="match status" value="2"/>
</dbReference>
<sequence length="300" mass="32311">MMTQAQREAAYERVRRELGIDRVGTAPEAPVLRSRQGGVPARPAYALPVEAEIHGAQLYEYEIWGRPGLDLRTRSFITVAVLTALGREDQLYRYVNSALNIGITPEEIHETLLHAGVYSGLPAWENAAGVAGEVFVARGLVPAGSGAPVEPKPAMDHEERRAARNRVVAALGVGRIGLGPDAPLLEPLPGSPFPAAKPGRLAFEQELAGITADYGYGEVWGRPGLDLRTRSFITVSVLQVQYQNDQLHIHVNNALNLGITPEAVGEAITQAGIYDGGSGWHNAMNVARHVFLQHGIVEGD</sequence>
<dbReference type="InterPro" id="IPR029032">
    <property type="entry name" value="AhpD-like"/>
</dbReference>
<dbReference type="EMBL" id="MAXA01000226">
    <property type="protein sequence ID" value="OHV26441.1"/>
    <property type="molecule type" value="Genomic_DNA"/>
</dbReference>
<dbReference type="Gene3D" id="1.20.1290.10">
    <property type="entry name" value="AhpD-like"/>
    <property type="match status" value="1"/>
</dbReference>
<dbReference type="OrthoDB" id="9802489at2"/>
<dbReference type="AlphaFoldDB" id="A0A1S1PYT6"/>
<feature type="domain" description="Carboxymuconolactone decarboxylase-like" evidence="1">
    <location>
        <begin position="57"/>
        <end position="131"/>
    </location>
</feature>
<name>A0A1S1PYT6_9ACTN</name>
<dbReference type="RefSeq" id="WP_071065112.1">
    <property type="nucleotide sequence ID" value="NZ_MAXA01000226.1"/>
</dbReference>
<evidence type="ECO:0000313" key="3">
    <source>
        <dbReference type="Proteomes" id="UP000179769"/>
    </source>
</evidence>
<dbReference type="InterPro" id="IPR003779">
    <property type="entry name" value="CMD-like"/>
</dbReference>
<dbReference type="SUPFAM" id="SSF69118">
    <property type="entry name" value="AhpD-like"/>
    <property type="match status" value="2"/>
</dbReference>
<evidence type="ECO:0000259" key="1">
    <source>
        <dbReference type="Pfam" id="PF02627"/>
    </source>
</evidence>
<evidence type="ECO:0000313" key="2">
    <source>
        <dbReference type="EMBL" id="OHV26441.1"/>
    </source>
</evidence>
<gene>
    <name evidence="2" type="ORF">BBK14_21285</name>
</gene>
<reference evidence="3" key="1">
    <citation type="submission" date="2016-07" db="EMBL/GenBank/DDBJ databases">
        <title>Frankia sp. NRRL B-16219 Genome sequencing.</title>
        <authorList>
            <person name="Ghodhbane-Gtari F."/>
            <person name="Swanson E."/>
            <person name="Gueddou A."/>
            <person name="Louati M."/>
            <person name="Nouioui I."/>
            <person name="Hezbri K."/>
            <person name="Abebe-Akele F."/>
            <person name="Simpson S."/>
            <person name="Morris K."/>
            <person name="Thomas K."/>
            <person name="Gtari M."/>
            <person name="Tisa L.S."/>
        </authorList>
    </citation>
    <scope>NUCLEOTIDE SEQUENCE [LARGE SCALE GENOMIC DNA]</scope>
    <source>
        <strain evidence="3">NRRL B-16219</strain>
    </source>
</reference>
<proteinExistence type="predicted"/>